<reference evidence="1" key="1">
    <citation type="submission" date="2019-11" db="EMBL/GenBank/DDBJ databases">
        <title>The nuclear and mitochondrial genomes of Frieseomelitta varia - a highly eusocial stingless bee (Meliponini) with a permanently sterile worker caste.</title>
        <authorList>
            <person name="Freitas F.C.P."/>
            <person name="Lourenco A.P."/>
            <person name="Nunes F.M.F."/>
            <person name="Paschoal A.R."/>
            <person name="Abreu F.C.P."/>
            <person name="Barbin F.O."/>
            <person name="Bataglia L."/>
            <person name="Cardoso-Junior C.A.M."/>
            <person name="Cervoni M.S."/>
            <person name="Silva S.R."/>
            <person name="Dalarmi F."/>
            <person name="Del Lama M.A."/>
            <person name="Depintor T.S."/>
            <person name="Ferreira K.M."/>
            <person name="Goria P.S."/>
            <person name="Jaskot M.C."/>
            <person name="Lago D.C."/>
            <person name="Luna-Lucena D."/>
            <person name="Moda L.M."/>
            <person name="Nascimento L."/>
            <person name="Pedrino M."/>
            <person name="Rabico F.O."/>
            <person name="Sanches F.C."/>
            <person name="Santos D.E."/>
            <person name="Santos C.G."/>
            <person name="Vieira J."/>
            <person name="Lopes T.F."/>
            <person name="Barchuk A.R."/>
            <person name="Hartfelder K."/>
            <person name="Simoes Z.L.P."/>
            <person name="Bitondi M.M.G."/>
            <person name="Pinheiro D.G."/>
        </authorList>
    </citation>
    <scope>NUCLEOTIDE SEQUENCE</scope>
    <source>
        <strain evidence="1">USP_RPSP 00005682</strain>
        <tissue evidence="1">Whole individual</tissue>
    </source>
</reference>
<dbReference type="EMBL" id="WNWW01000598">
    <property type="protein sequence ID" value="KAF3423037.1"/>
    <property type="molecule type" value="Genomic_DNA"/>
</dbReference>
<gene>
    <name evidence="1" type="ORF">E2986_10853</name>
</gene>
<sequence length="73" mass="8906">MLDITYFMFCFLYTMEWYNLSLSIQKLLLFIMQGNHHSAVLNFYGTWVPTFENLSTQFKLCWSFFMLMYSTQK</sequence>
<protein>
    <submittedName>
        <fullName evidence="1">Uncharacterized protein</fullName>
    </submittedName>
</protein>
<accession>A0A833S446</accession>
<dbReference type="Proteomes" id="UP000655588">
    <property type="component" value="Unassembled WGS sequence"/>
</dbReference>
<proteinExistence type="predicted"/>
<name>A0A833S446_9HYME</name>
<evidence type="ECO:0000313" key="2">
    <source>
        <dbReference type="Proteomes" id="UP000655588"/>
    </source>
</evidence>
<organism evidence="1 2">
    <name type="scientific">Frieseomelitta varia</name>
    <dbReference type="NCBI Taxonomy" id="561572"/>
    <lineage>
        <taxon>Eukaryota</taxon>
        <taxon>Metazoa</taxon>
        <taxon>Ecdysozoa</taxon>
        <taxon>Arthropoda</taxon>
        <taxon>Hexapoda</taxon>
        <taxon>Insecta</taxon>
        <taxon>Pterygota</taxon>
        <taxon>Neoptera</taxon>
        <taxon>Endopterygota</taxon>
        <taxon>Hymenoptera</taxon>
        <taxon>Apocrita</taxon>
        <taxon>Aculeata</taxon>
        <taxon>Apoidea</taxon>
        <taxon>Anthophila</taxon>
        <taxon>Apidae</taxon>
        <taxon>Frieseomelitta</taxon>
    </lineage>
</organism>
<keyword evidence="2" id="KW-1185">Reference proteome</keyword>
<comment type="caution">
    <text evidence="1">The sequence shown here is derived from an EMBL/GenBank/DDBJ whole genome shotgun (WGS) entry which is preliminary data.</text>
</comment>
<evidence type="ECO:0000313" key="1">
    <source>
        <dbReference type="EMBL" id="KAF3423037.1"/>
    </source>
</evidence>
<dbReference type="AlphaFoldDB" id="A0A833S446"/>